<dbReference type="InterPro" id="IPR001119">
    <property type="entry name" value="SLH_dom"/>
</dbReference>
<reference evidence="4" key="1">
    <citation type="submission" date="2019-10" db="EMBL/GenBank/DDBJ databases">
        <title>Description of Paenibacillus glebae sp. nov.</title>
        <authorList>
            <person name="Carlier A."/>
            <person name="Qi S."/>
        </authorList>
    </citation>
    <scope>NUCLEOTIDE SEQUENCE</scope>
    <source>
        <strain evidence="4">LMG 31456</strain>
    </source>
</reference>
<dbReference type="Gene3D" id="2.60.40.680">
    <property type="match status" value="1"/>
</dbReference>
<dbReference type="PROSITE" id="PS51272">
    <property type="entry name" value="SLH"/>
    <property type="match status" value="3"/>
</dbReference>
<keyword evidence="5" id="KW-1185">Reference proteome</keyword>
<evidence type="ECO:0000256" key="2">
    <source>
        <dbReference type="SAM" id="SignalP"/>
    </source>
</evidence>
<gene>
    <name evidence="4" type="ORF">GC093_29720</name>
</gene>
<dbReference type="CDD" id="cd08547">
    <property type="entry name" value="Type_II_cohesin"/>
    <property type="match status" value="1"/>
</dbReference>
<feature type="domain" description="SLH" evidence="3">
    <location>
        <begin position="404"/>
        <end position="467"/>
    </location>
</feature>
<dbReference type="InterPro" id="IPR002102">
    <property type="entry name" value="Cohesin_dom"/>
</dbReference>
<organism evidence="4 5">
    <name type="scientific">Paenibacillus foliorum</name>
    <dbReference type="NCBI Taxonomy" id="2654974"/>
    <lineage>
        <taxon>Bacteria</taxon>
        <taxon>Bacillati</taxon>
        <taxon>Bacillota</taxon>
        <taxon>Bacilli</taxon>
        <taxon>Bacillales</taxon>
        <taxon>Paenibacillaceae</taxon>
        <taxon>Paenibacillus</taxon>
    </lineage>
</organism>
<feature type="chain" id="PRO_5037746294" description="SLH domain-containing protein" evidence="2">
    <location>
        <begin position="27"/>
        <end position="590"/>
    </location>
</feature>
<sequence length="590" mass="63241">MKRKLLSLSLTLLVSLVYLLPQVALAEEAPSFSLTINNNQVTPGSEIQVSVTGNHLTDVYAYEMNLDFDHTLLQFKGIKSGLSGFSIDPQLDGDHLKFASTKVSNVAGDTGTLNLSTITFNAIGQGSAAIQLKSVQLVDSHLTSQVIQTAAQATTVIIPNGGSSGGSGSGSGNSNHSGSASGNTDHTAGENVQLGQGTTVVITPDVKMDMATKTATSIINVSTWNKAVQLAAPNTNGLKTIQIQIKEAMGATGYIQQFPTMALSSNEASIQIEIVSPIASVIIPNNMLHAADLTASDVGLRIGKADISKLDKSVMNQIGDHPVIDLSLQDGNTTISWNNPDAPVIVRIPYSPNAEEKQNPEHIVVWYVTGDGKVVSVPNGRYDASTGTVIFTTTHFSIYAVAFVQKTFDDITSLDWAKSQIEVLASKGIINGISDKAFDPGHPVTRADFVVLLARTLELDRSKGMGDKFADVREGDYYDGALRKARGLGITEGVGDNLFKPRDPITREDMIVLTERALRVAKQMTSHAKEDQLKQFNDYTTVSTYAAQSVAALVEMGLVHGYDNAIHPKEATNRAQAAVLMYNIYTRLYK</sequence>
<accession>A0A972GW37</accession>
<dbReference type="SUPFAM" id="SSF49384">
    <property type="entry name" value="Carbohydrate-binding domain"/>
    <property type="match status" value="1"/>
</dbReference>
<evidence type="ECO:0000313" key="5">
    <source>
        <dbReference type="Proteomes" id="UP000641588"/>
    </source>
</evidence>
<protein>
    <recommendedName>
        <fullName evidence="3">SLH domain-containing protein</fullName>
    </recommendedName>
</protein>
<evidence type="ECO:0000256" key="1">
    <source>
        <dbReference type="SAM" id="MobiDB-lite"/>
    </source>
</evidence>
<comment type="caution">
    <text evidence="4">The sequence shown here is derived from an EMBL/GenBank/DDBJ whole genome shotgun (WGS) entry which is preliminary data.</text>
</comment>
<dbReference type="PANTHER" id="PTHR43308">
    <property type="entry name" value="OUTER MEMBRANE PROTEIN ALPHA-RELATED"/>
    <property type="match status" value="1"/>
</dbReference>
<dbReference type="PANTHER" id="PTHR43308:SF5">
    <property type="entry name" value="S-LAYER PROTEIN _ PEPTIDOGLYCAN ENDO-BETA-N-ACETYLGLUCOSAMINIDASE"/>
    <property type="match status" value="1"/>
</dbReference>
<feature type="domain" description="SLH" evidence="3">
    <location>
        <begin position="469"/>
        <end position="528"/>
    </location>
</feature>
<feature type="compositionally biased region" description="Gly residues" evidence="1">
    <location>
        <begin position="162"/>
        <end position="171"/>
    </location>
</feature>
<dbReference type="InterPro" id="IPR008965">
    <property type="entry name" value="CBM2/CBM3_carb-bd_dom_sf"/>
</dbReference>
<dbReference type="InterPro" id="IPR051465">
    <property type="entry name" value="Cell_Envelope_Struct_Comp"/>
</dbReference>
<proteinExistence type="predicted"/>
<dbReference type="Pfam" id="PF00963">
    <property type="entry name" value="Cohesin"/>
    <property type="match status" value="1"/>
</dbReference>
<evidence type="ECO:0000313" key="4">
    <source>
        <dbReference type="EMBL" id="NOU97378.1"/>
    </source>
</evidence>
<dbReference type="AlphaFoldDB" id="A0A972GW37"/>
<dbReference type="EMBL" id="WHOD01000109">
    <property type="protein sequence ID" value="NOU97378.1"/>
    <property type="molecule type" value="Genomic_DNA"/>
</dbReference>
<dbReference type="Proteomes" id="UP000641588">
    <property type="component" value="Unassembled WGS sequence"/>
</dbReference>
<name>A0A972GW37_9BACL</name>
<feature type="region of interest" description="Disordered" evidence="1">
    <location>
        <begin position="161"/>
        <end position="195"/>
    </location>
</feature>
<feature type="compositionally biased region" description="Low complexity" evidence="1">
    <location>
        <begin position="172"/>
        <end position="183"/>
    </location>
</feature>
<dbReference type="GO" id="GO:0000272">
    <property type="term" value="P:polysaccharide catabolic process"/>
    <property type="evidence" value="ECO:0007669"/>
    <property type="project" value="InterPro"/>
</dbReference>
<feature type="domain" description="SLH" evidence="3">
    <location>
        <begin position="533"/>
        <end position="590"/>
    </location>
</feature>
<feature type="signal peptide" evidence="2">
    <location>
        <begin position="1"/>
        <end position="26"/>
    </location>
</feature>
<dbReference type="Pfam" id="PF00395">
    <property type="entry name" value="SLH"/>
    <property type="match status" value="3"/>
</dbReference>
<dbReference type="RefSeq" id="WP_171655610.1">
    <property type="nucleotide sequence ID" value="NZ_WHOD01000109.1"/>
</dbReference>
<dbReference type="GO" id="GO:0030246">
    <property type="term" value="F:carbohydrate binding"/>
    <property type="evidence" value="ECO:0007669"/>
    <property type="project" value="InterPro"/>
</dbReference>
<evidence type="ECO:0000259" key="3">
    <source>
        <dbReference type="PROSITE" id="PS51272"/>
    </source>
</evidence>
<keyword evidence="2" id="KW-0732">Signal</keyword>